<organism evidence="3">
    <name type="scientific">Rhipicephalus pulchellus</name>
    <name type="common">Yellow backed tick</name>
    <name type="synonym">Dermacentor pulchellus</name>
    <dbReference type="NCBI Taxonomy" id="72859"/>
    <lineage>
        <taxon>Eukaryota</taxon>
        <taxon>Metazoa</taxon>
        <taxon>Ecdysozoa</taxon>
        <taxon>Arthropoda</taxon>
        <taxon>Chelicerata</taxon>
        <taxon>Arachnida</taxon>
        <taxon>Acari</taxon>
        <taxon>Parasitiformes</taxon>
        <taxon>Ixodida</taxon>
        <taxon>Ixodoidea</taxon>
        <taxon>Ixodidae</taxon>
        <taxon>Rhipicephalinae</taxon>
        <taxon>Rhipicephalus</taxon>
        <taxon>Rhipicephalus</taxon>
    </lineage>
</organism>
<evidence type="ECO:0000256" key="1">
    <source>
        <dbReference type="SAM" id="MobiDB-lite"/>
    </source>
</evidence>
<reference evidence="3" key="1">
    <citation type="submission" date="2012-11" db="EMBL/GenBank/DDBJ databases">
        <authorList>
            <person name="Lucero-Rivera Y.E."/>
            <person name="Tovar-Ramirez D."/>
        </authorList>
    </citation>
    <scope>NUCLEOTIDE SEQUENCE</scope>
    <source>
        <tissue evidence="3">Salivary gland</tissue>
    </source>
</reference>
<feature type="chain" id="PRO_5003981890" evidence="2">
    <location>
        <begin position="20"/>
        <end position="70"/>
    </location>
</feature>
<protein>
    <submittedName>
        <fullName evidence="3">Putative secreted peptide</fullName>
    </submittedName>
</protein>
<dbReference type="AlphaFoldDB" id="L7MCI1"/>
<dbReference type="EMBL" id="GACK01004096">
    <property type="protein sequence ID" value="JAA60938.1"/>
    <property type="molecule type" value="mRNA"/>
</dbReference>
<reference evidence="3" key="2">
    <citation type="journal article" date="2015" name="J. Proteomics">
        <title>Sexual differences in the sialomes of the zebra tick, Rhipicephalus pulchellus.</title>
        <authorList>
            <person name="Tan A.W."/>
            <person name="Francischetti I.M."/>
            <person name="Slovak M."/>
            <person name="Kini R.M."/>
            <person name="Ribeiro J.M."/>
        </authorList>
    </citation>
    <scope>NUCLEOTIDE SEQUENCE</scope>
    <source>
        <tissue evidence="3">Salivary gland</tissue>
    </source>
</reference>
<name>L7MCI1_RHIPC</name>
<feature type="compositionally biased region" description="Basic and acidic residues" evidence="1">
    <location>
        <begin position="45"/>
        <end position="56"/>
    </location>
</feature>
<evidence type="ECO:0000313" key="3">
    <source>
        <dbReference type="EMBL" id="JAA60938.1"/>
    </source>
</evidence>
<evidence type="ECO:0000256" key="2">
    <source>
        <dbReference type="SAM" id="SignalP"/>
    </source>
</evidence>
<proteinExistence type="evidence at transcript level"/>
<keyword evidence="2" id="KW-0732">Signal</keyword>
<accession>L7MCI1</accession>
<feature type="compositionally biased region" description="Basic residues" evidence="1">
    <location>
        <begin position="57"/>
        <end position="70"/>
    </location>
</feature>
<feature type="signal peptide" evidence="2">
    <location>
        <begin position="1"/>
        <end position="19"/>
    </location>
</feature>
<sequence length="70" mass="7738">MKKATCFTIFLFLAAFTLFLPRRESTGSSSAITFGLPGASASSGRARESSTKDSLQKPRKRVRRRTRLGK</sequence>
<feature type="region of interest" description="Disordered" evidence="1">
    <location>
        <begin position="27"/>
        <end position="70"/>
    </location>
</feature>